<organism evidence="5 6">
    <name type="scientific">Cryoendolithus antarcticus</name>
    <dbReference type="NCBI Taxonomy" id="1507870"/>
    <lineage>
        <taxon>Eukaryota</taxon>
        <taxon>Fungi</taxon>
        <taxon>Dikarya</taxon>
        <taxon>Ascomycota</taxon>
        <taxon>Pezizomycotina</taxon>
        <taxon>Dothideomycetes</taxon>
        <taxon>Dothideomycetidae</taxon>
        <taxon>Cladosporiales</taxon>
        <taxon>Cladosporiaceae</taxon>
        <taxon>Cryoendolithus</taxon>
    </lineage>
</organism>
<evidence type="ECO:0000256" key="1">
    <source>
        <dbReference type="ARBA" id="ARBA00008072"/>
    </source>
</evidence>
<dbReference type="SUPFAM" id="SSF50129">
    <property type="entry name" value="GroES-like"/>
    <property type="match status" value="1"/>
</dbReference>
<reference evidence="6" key="1">
    <citation type="submission" date="2017-03" db="EMBL/GenBank/DDBJ databases">
        <title>Genomes of endolithic fungi from Antarctica.</title>
        <authorList>
            <person name="Coleine C."/>
            <person name="Masonjones S."/>
            <person name="Stajich J.E."/>
        </authorList>
    </citation>
    <scope>NUCLEOTIDE SEQUENCE [LARGE SCALE GENOMIC DNA]</scope>
    <source>
        <strain evidence="6">CCFEE 5527</strain>
    </source>
</reference>
<feature type="domain" description="Enoyl reductase (ER)" evidence="4">
    <location>
        <begin position="12"/>
        <end position="339"/>
    </location>
</feature>
<comment type="subunit">
    <text evidence="2">Monomer.</text>
</comment>
<evidence type="ECO:0000259" key="4">
    <source>
        <dbReference type="SMART" id="SM00829"/>
    </source>
</evidence>
<dbReference type="PANTHER" id="PTHR45348">
    <property type="entry name" value="HYPOTHETICAL OXIDOREDUCTASE (EUROFUNG)"/>
    <property type="match status" value="1"/>
</dbReference>
<dbReference type="CDD" id="cd08249">
    <property type="entry name" value="enoyl_reductase_like"/>
    <property type="match status" value="1"/>
</dbReference>
<dbReference type="Pfam" id="PF00107">
    <property type="entry name" value="ADH_zinc_N"/>
    <property type="match status" value="1"/>
</dbReference>
<dbReference type="InParanoid" id="A0A1V8TBR5"/>
<comment type="caution">
    <text evidence="5">The sequence shown here is derived from an EMBL/GenBank/DDBJ whole genome shotgun (WGS) entry which is preliminary data.</text>
</comment>
<dbReference type="Proteomes" id="UP000192596">
    <property type="component" value="Unassembled WGS sequence"/>
</dbReference>
<dbReference type="STRING" id="1507870.A0A1V8TBR5"/>
<protein>
    <recommendedName>
        <fullName evidence="4">Enoyl reductase (ER) domain-containing protein</fullName>
    </recommendedName>
</protein>
<keyword evidence="6" id="KW-1185">Reference proteome</keyword>
<dbReference type="InterPro" id="IPR011032">
    <property type="entry name" value="GroES-like_sf"/>
</dbReference>
<dbReference type="InterPro" id="IPR047122">
    <property type="entry name" value="Trans-enoyl_RdTase-like"/>
</dbReference>
<dbReference type="SMART" id="SM00829">
    <property type="entry name" value="PKS_ER"/>
    <property type="match status" value="1"/>
</dbReference>
<dbReference type="InterPro" id="IPR013154">
    <property type="entry name" value="ADH-like_N"/>
</dbReference>
<evidence type="ECO:0000313" key="6">
    <source>
        <dbReference type="Proteomes" id="UP000192596"/>
    </source>
</evidence>
<evidence type="ECO:0000313" key="5">
    <source>
        <dbReference type="EMBL" id="OQO08810.1"/>
    </source>
</evidence>
<comment type="similarity">
    <text evidence="1">Belongs to the zinc-containing alcohol dehydrogenase family.</text>
</comment>
<proteinExistence type="inferred from homology"/>
<evidence type="ECO:0000256" key="3">
    <source>
        <dbReference type="ARBA" id="ARBA00023002"/>
    </source>
</evidence>
<dbReference type="InterPro" id="IPR036291">
    <property type="entry name" value="NAD(P)-bd_dom_sf"/>
</dbReference>
<evidence type="ECO:0000256" key="2">
    <source>
        <dbReference type="ARBA" id="ARBA00011245"/>
    </source>
</evidence>
<dbReference type="Gene3D" id="3.40.50.720">
    <property type="entry name" value="NAD(P)-binding Rossmann-like Domain"/>
    <property type="match status" value="1"/>
</dbReference>
<dbReference type="PANTHER" id="PTHR45348:SF2">
    <property type="entry name" value="ZINC-TYPE ALCOHOL DEHYDROGENASE-LIKE PROTEIN C2E1P3.01"/>
    <property type="match status" value="1"/>
</dbReference>
<keyword evidence="3" id="KW-0560">Oxidoreductase</keyword>
<accession>A0A1V8TBR5</accession>
<dbReference type="EMBL" id="NAJO01000011">
    <property type="protein sequence ID" value="OQO08810.1"/>
    <property type="molecule type" value="Genomic_DNA"/>
</dbReference>
<sequence length="341" mass="35640">MSNQAAWLDGKGKDLRVGDAELPSPGADQVVIKAHALAINPVDWKIQDYGFFVQNWPAVLGEDIAGEIYKVGSNVTRFKKGDRVIAHAHGLVTGDPKDGSLQLYPRAFAKNTTKLPDSISFTEGSVLPLAINTAADGLYKGREEGFLGLELPTLTPTASGKTLVVYGGSSSVGAIAIQLAVASGATVIATASSHNHDFVAGLGASKVLDYKKSSIVDDVVDAVKSTGSNNFIGIYDAISLPDSYKNNLAVLEKLGTGNLATTLPGPKAEELPKGSKTGSVFAISPVTAPLWEDGYITQALEQGKLKAVPEPLVVGKGLDSVQKGFAKQKEGVSAKKVVIEL</sequence>
<dbReference type="Gene3D" id="3.90.180.10">
    <property type="entry name" value="Medium-chain alcohol dehydrogenases, catalytic domain"/>
    <property type="match status" value="1"/>
</dbReference>
<dbReference type="AlphaFoldDB" id="A0A1V8TBR5"/>
<dbReference type="GO" id="GO:0016651">
    <property type="term" value="F:oxidoreductase activity, acting on NAD(P)H"/>
    <property type="evidence" value="ECO:0007669"/>
    <property type="project" value="InterPro"/>
</dbReference>
<dbReference type="InterPro" id="IPR013149">
    <property type="entry name" value="ADH-like_C"/>
</dbReference>
<dbReference type="OrthoDB" id="48317at2759"/>
<gene>
    <name evidence="5" type="ORF">B0A48_05700</name>
</gene>
<name>A0A1V8TBR5_9PEZI</name>
<dbReference type="InterPro" id="IPR020843">
    <property type="entry name" value="ER"/>
</dbReference>
<dbReference type="Pfam" id="PF08240">
    <property type="entry name" value="ADH_N"/>
    <property type="match status" value="1"/>
</dbReference>
<dbReference type="SUPFAM" id="SSF51735">
    <property type="entry name" value="NAD(P)-binding Rossmann-fold domains"/>
    <property type="match status" value="1"/>
</dbReference>